<feature type="compositionally biased region" description="Acidic residues" evidence="1">
    <location>
        <begin position="263"/>
        <end position="272"/>
    </location>
</feature>
<evidence type="ECO:0000313" key="3">
    <source>
        <dbReference type="Proteomes" id="UP000256645"/>
    </source>
</evidence>
<accession>A0A3D8S7W6</accession>
<keyword evidence="3" id="KW-1185">Reference proteome</keyword>
<proteinExistence type="predicted"/>
<dbReference type="EMBL" id="PDLM01000003">
    <property type="protein sequence ID" value="RDW82403.1"/>
    <property type="molecule type" value="Genomic_DNA"/>
</dbReference>
<comment type="caution">
    <text evidence="2">The sequence shown here is derived from an EMBL/GenBank/DDBJ whole genome shotgun (WGS) entry which is preliminary data.</text>
</comment>
<name>A0A3D8S7W6_9HELO</name>
<organism evidence="2 3">
    <name type="scientific">Coleophoma cylindrospora</name>
    <dbReference type="NCBI Taxonomy" id="1849047"/>
    <lineage>
        <taxon>Eukaryota</taxon>
        <taxon>Fungi</taxon>
        <taxon>Dikarya</taxon>
        <taxon>Ascomycota</taxon>
        <taxon>Pezizomycotina</taxon>
        <taxon>Leotiomycetes</taxon>
        <taxon>Helotiales</taxon>
        <taxon>Dermateaceae</taxon>
        <taxon>Coleophoma</taxon>
    </lineage>
</organism>
<feature type="compositionally biased region" description="Basic and acidic residues" evidence="1">
    <location>
        <begin position="369"/>
        <end position="378"/>
    </location>
</feature>
<feature type="region of interest" description="Disordered" evidence="1">
    <location>
        <begin position="249"/>
        <end position="272"/>
    </location>
</feature>
<protein>
    <submittedName>
        <fullName evidence="2">Uncharacterized protein</fullName>
    </submittedName>
</protein>
<feature type="region of interest" description="Disordered" evidence="1">
    <location>
        <begin position="216"/>
        <end position="237"/>
    </location>
</feature>
<evidence type="ECO:0000313" key="2">
    <source>
        <dbReference type="EMBL" id="RDW82403.1"/>
    </source>
</evidence>
<sequence>MDFRIYLRLVIYSGTNAAHQNQHPKQNPNDNIPLLPPLITLAPSHSFPPASHLLVAQTLHAPPARLIRRPAHVLRPILGTLAPQGNGIPAASHPPGAARPAADLRLDPREQRQCDVQDVQRVPERAQPADSAHVVLGAGHPASVAPEDAEKQVGYPDAEIAGGEVGRGLQTGGGVQEGEDELVGVLEVQEDDELEGDELGQRLVWLQRGLHAAVEVQDRHDTQDGRDGRDNHHPDVGEVDVVGRATVVPCGQGDDGDNPHEDGDGDELEDEEGSLLGRVKAGFWVLEWADRTYAVPAKTSTSLRYTLPVLQLQLCEEDLAAVQILIGHAVRGHEQEKRGQREGLHHAQSRLQILGGRVRRVLDYEEESHDGSEHRAAAADDDGERVEGQVPNYGDDSGIIAGVGHGAGHVCFRLMVAHYISEVGGRGAGEAFVAGEGSEVSRYEEGNENGYGLTQ</sequence>
<feature type="compositionally biased region" description="Basic and acidic residues" evidence="1">
    <location>
        <begin position="216"/>
        <end position="236"/>
    </location>
</feature>
<reference evidence="2 3" key="1">
    <citation type="journal article" date="2018" name="IMA Fungus">
        <title>IMA Genome-F 9: Draft genome sequence of Annulohypoxylon stygium, Aspergillus mulundensis, Berkeleyomyces basicola (syn. Thielaviopsis basicola), Ceratocystis smalleyi, two Cercospora beticola strains, Coleophoma cylindrospora, Fusarium fracticaudum, Phialophora cf. hyalina, and Morchella septimelata.</title>
        <authorList>
            <person name="Wingfield B.D."/>
            <person name="Bills G.F."/>
            <person name="Dong Y."/>
            <person name="Huang W."/>
            <person name="Nel W.J."/>
            <person name="Swalarsk-Parry B.S."/>
            <person name="Vaghefi N."/>
            <person name="Wilken P.M."/>
            <person name="An Z."/>
            <person name="de Beer Z.W."/>
            <person name="De Vos L."/>
            <person name="Chen L."/>
            <person name="Duong T.A."/>
            <person name="Gao Y."/>
            <person name="Hammerbacher A."/>
            <person name="Kikkert J.R."/>
            <person name="Li Y."/>
            <person name="Li H."/>
            <person name="Li K."/>
            <person name="Li Q."/>
            <person name="Liu X."/>
            <person name="Ma X."/>
            <person name="Naidoo K."/>
            <person name="Pethybridge S.J."/>
            <person name="Sun J."/>
            <person name="Steenkamp E.T."/>
            <person name="van der Nest M.A."/>
            <person name="van Wyk S."/>
            <person name="Wingfield M.J."/>
            <person name="Xiong C."/>
            <person name="Yue Q."/>
            <person name="Zhang X."/>
        </authorList>
    </citation>
    <scope>NUCLEOTIDE SEQUENCE [LARGE SCALE GENOMIC DNA]</scope>
    <source>
        <strain evidence="2 3">BP6252</strain>
    </source>
</reference>
<evidence type="ECO:0000256" key="1">
    <source>
        <dbReference type="SAM" id="MobiDB-lite"/>
    </source>
</evidence>
<feature type="region of interest" description="Disordered" evidence="1">
    <location>
        <begin position="436"/>
        <end position="455"/>
    </location>
</feature>
<feature type="region of interest" description="Disordered" evidence="1">
    <location>
        <begin position="365"/>
        <end position="386"/>
    </location>
</feature>
<gene>
    <name evidence="2" type="ORF">BP6252_03515</name>
</gene>
<dbReference type="AlphaFoldDB" id="A0A3D8S7W6"/>
<dbReference type="Proteomes" id="UP000256645">
    <property type="component" value="Unassembled WGS sequence"/>
</dbReference>